<accession>A0A6J5NFQ6</accession>
<reference evidence="1" key="1">
    <citation type="submission" date="2020-04" db="EMBL/GenBank/DDBJ databases">
        <authorList>
            <person name="Chiriac C."/>
            <person name="Salcher M."/>
            <person name="Ghai R."/>
            <person name="Kavagutti S V."/>
        </authorList>
    </citation>
    <scope>NUCLEOTIDE SEQUENCE</scope>
</reference>
<organism evidence="1">
    <name type="scientific">uncultured Caudovirales phage</name>
    <dbReference type="NCBI Taxonomy" id="2100421"/>
    <lineage>
        <taxon>Viruses</taxon>
        <taxon>Duplodnaviria</taxon>
        <taxon>Heunggongvirae</taxon>
        <taxon>Uroviricota</taxon>
        <taxon>Caudoviricetes</taxon>
        <taxon>Peduoviridae</taxon>
        <taxon>Maltschvirus</taxon>
        <taxon>Maltschvirus maltsch</taxon>
    </lineage>
</organism>
<dbReference type="EMBL" id="LR796672">
    <property type="protein sequence ID" value="CAB4158560.1"/>
    <property type="molecule type" value="Genomic_DNA"/>
</dbReference>
<protein>
    <submittedName>
        <fullName evidence="1">Uncharacterized protein</fullName>
    </submittedName>
</protein>
<name>A0A6J5NFQ6_9CAUD</name>
<gene>
    <name evidence="1" type="ORF">UFOVP710_10</name>
</gene>
<sequence>MLNSIVGLLDAGVAASTNSYESIATANGTGASGVITFSSIPSTYKHLQIRWIDKSTTTGSYNFLRFNSDSGSNYANHYLYGDGASAVSGADTTQTSINLYGSLVTSSASNVYAVHVLDILDYTSVNKNKTIRALGGQDSNGSGIAILTSGLWMNSSTAISSLTITANTGSFTTASSFALYGIKG</sequence>
<proteinExistence type="predicted"/>
<evidence type="ECO:0000313" key="1">
    <source>
        <dbReference type="EMBL" id="CAB4158560.1"/>
    </source>
</evidence>